<comment type="caution">
    <text evidence="1">The sequence shown here is derived from an EMBL/GenBank/DDBJ whole genome shotgun (WGS) entry which is preliminary data.</text>
</comment>
<evidence type="ECO:0000313" key="2">
    <source>
        <dbReference type="Proteomes" id="UP001367676"/>
    </source>
</evidence>
<protein>
    <submittedName>
        <fullName evidence="1">Uncharacterized protein</fullName>
    </submittedName>
</protein>
<name>A0AAN9TDK8_9HEMI</name>
<evidence type="ECO:0000313" key="1">
    <source>
        <dbReference type="EMBL" id="KAK7580149.1"/>
    </source>
</evidence>
<sequence length="71" mass="8179">MEKDLLGEEVAADRAKGQEAELPFNDVEAHDIRRLEEGPDLEVYPLIDRRIYTIATEDLLHLKVDEGKYLL</sequence>
<gene>
    <name evidence="1" type="ORF">V9T40_000778</name>
</gene>
<organism evidence="1 2">
    <name type="scientific">Parthenolecanium corni</name>
    <dbReference type="NCBI Taxonomy" id="536013"/>
    <lineage>
        <taxon>Eukaryota</taxon>
        <taxon>Metazoa</taxon>
        <taxon>Ecdysozoa</taxon>
        <taxon>Arthropoda</taxon>
        <taxon>Hexapoda</taxon>
        <taxon>Insecta</taxon>
        <taxon>Pterygota</taxon>
        <taxon>Neoptera</taxon>
        <taxon>Paraneoptera</taxon>
        <taxon>Hemiptera</taxon>
        <taxon>Sternorrhyncha</taxon>
        <taxon>Coccoidea</taxon>
        <taxon>Coccidae</taxon>
        <taxon>Parthenolecanium</taxon>
    </lineage>
</organism>
<accession>A0AAN9TDK8</accession>
<dbReference type="AlphaFoldDB" id="A0AAN9TDK8"/>
<dbReference type="EMBL" id="JBBCAQ010000034">
    <property type="protein sequence ID" value="KAK7580149.1"/>
    <property type="molecule type" value="Genomic_DNA"/>
</dbReference>
<keyword evidence="2" id="KW-1185">Reference proteome</keyword>
<reference evidence="1 2" key="1">
    <citation type="submission" date="2024-03" db="EMBL/GenBank/DDBJ databases">
        <title>Adaptation during the transition from Ophiocordyceps entomopathogen to insect associate is accompanied by gene loss and intensified selection.</title>
        <authorList>
            <person name="Ward C.M."/>
            <person name="Onetto C.A."/>
            <person name="Borneman A.R."/>
        </authorList>
    </citation>
    <scope>NUCLEOTIDE SEQUENCE [LARGE SCALE GENOMIC DNA]</scope>
    <source>
        <strain evidence="1">AWRI1</strain>
        <tissue evidence="1">Single Adult Female</tissue>
    </source>
</reference>
<proteinExistence type="predicted"/>
<dbReference type="Proteomes" id="UP001367676">
    <property type="component" value="Unassembled WGS sequence"/>
</dbReference>